<feature type="compositionally biased region" description="Pro residues" evidence="1">
    <location>
        <begin position="132"/>
        <end position="143"/>
    </location>
</feature>
<feature type="compositionally biased region" description="Polar residues" evidence="1">
    <location>
        <begin position="206"/>
        <end position="219"/>
    </location>
</feature>
<protein>
    <recommendedName>
        <fullName evidence="5">Meckel syndrome type 1 protein</fullName>
    </recommendedName>
</protein>
<evidence type="ECO:0000313" key="3">
    <source>
        <dbReference type="EMBL" id="ROR71883.1"/>
    </source>
</evidence>
<evidence type="ECO:0000313" key="4">
    <source>
        <dbReference type="Proteomes" id="UP000280668"/>
    </source>
</evidence>
<dbReference type="AlphaFoldDB" id="A0A3N2B9D5"/>
<evidence type="ECO:0000256" key="2">
    <source>
        <dbReference type="SAM" id="Phobius"/>
    </source>
</evidence>
<gene>
    <name evidence="3" type="ORF">EDD31_0222</name>
</gene>
<keyword evidence="4" id="KW-1185">Reference proteome</keyword>
<keyword evidence="2" id="KW-0812">Transmembrane</keyword>
<dbReference type="RefSeq" id="WP_123302538.1">
    <property type="nucleotide sequence ID" value="NZ_RKHK01000001.1"/>
</dbReference>
<dbReference type="OrthoDB" id="10021368at2"/>
<dbReference type="Proteomes" id="UP000280668">
    <property type="component" value="Unassembled WGS sequence"/>
</dbReference>
<feature type="region of interest" description="Disordered" evidence="1">
    <location>
        <begin position="1"/>
        <end position="332"/>
    </location>
</feature>
<feature type="compositionally biased region" description="Basic and acidic residues" evidence="1">
    <location>
        <begin position="87"/>
        <end position="104"/>
    </location>
</feature>
<accession>A0A3N2B9D5</accession>
<keyword evidence="2" id="KW-0472">Membrane</keyword>
<reference evidence="3 4" key="1">
    <citation type="submission" date="2018-11" db="EMBL/GenBank/DDBJ databases">
        <title>Sequencing the genomes of 1000 actinobacteria strains.</title>
        <authorList>
            <person name="Klenk H.-P."/>
        </authorList>
    </citation>
    <scope>NUCLEOTIDE SEQUENCE [LARGE SCALE GENOMIC DNA]</scope>
    <source>
        <strain evidence="3 4">DSM 11294</strain>
    </source>
</reference>
<feature type="compositionally biased region" description="Polar residues" evidence="1">
    <location>
        <begin position="257"/>
        <end position="268"/>
    </location>
</feature>
<proteinExistence type="predicted"/>
<keyword evidence="2" id="KW-1133">Transmembrane helix</keyword>
<feature type="compositionally biased region" description="Basic and acidic residues" evidence="1">
    <location>
        <begin position="147"/>
        <end position="157"/>
    </location>
</feature>
<feature type="transmembrane region" description="Helical" evidence="2">
    <location>
        <begin position="342"/>
        <end position="361"/>
    </location>
</feature>
<feature type="compositionally biased region" description="Low complexity" evidence="1">
    <location>
        <begin position="242"/>
        <end position="256"/>
    </location>
</feature>
<feature type="compositionally biased region" description="Basic and acidic residues" evidence="1">
    <location>
        <begin position="288"/>
        <end position="301"/>
    </location>
</feature>
<feature type="region of interest" description="Disordered" evidence="1">
    <location>
        <begin position="366"/>
        <end position="389"/>
    </location>
</feature>
<evidence type="ECO:0000256" key="1">
    <source>
        <dbReference type="SAM" id="MobiDB-lite"/>
    </source>
</evidence>
<sequence>MSEQRPATSAEGSLGERRRRRLEAEAARAAGASEPLSRKEIRRRRLEEEARLAAIATGELPMMEAASPPGSGGAAAEHSPEAAPEPAEQKLSRRELRELRRRELGTSSEDGPEDVTSTERSETGPAAQSPAAPTPAAPTPPPQRAAGLRDRATERPAEITSTGRRPVVRAPHTASAIRSLDETGALSGIQPVVREEEDPQEYAPEASSNPAEWSGTFTPVSAEIPLTASTSAPPASEPEARPAPAAAPPQRAATPSGPAQPSWRSVTAASPAASAETVPPGQAPNRRSMRDRMDVPAEERSAPLPVADGSTATRGPGTDDPSRSTADPEAGPVNPVVRMVRVLALVLAAILIGVLITLLWLDQRSDSDDSPDAAPDVTEIALPLPPLST</sequence>
<organism evidence="3 4">
    <name type="scientific">Bogoriella caseilytica</name>
    <dbReference type="NCBI Taxonomy" id="56055"/>
    <lineage>
        <taxon>Bacteria</taxon>
        <taxon>Bacillati</taxon>
        <taxon>Actinomycetota</taxon>
        <taxon>Actinomycetes</taxon>
        <taxon>Micrococcales</taxon>
        <taxon>Bogoriellaceae</taxon>
        <taxon>Bogoriella</taxon>
    </lineage>
</organism>
<feature type="compositionally biased region" description="Low complexity" evidence="1">
    <location>
        <begin position="64"/>
        <end position="86"/>
    </location>
</feature>
<dbReference type="EMBL" id="RKHK01000001">
    <property type="protein sequence ID" value="ROR71883.1"/>
    <property type="molecule type" value="Genomic_DNA"/>
</dbReference>
<evidence type="ECO:0008006" key="5">
    <source>
        <dbReference type="Google" id="ProtNLM"/>
    </source>
</evidence>
<comment type="caution">
    <text evidence="3">The sequence shown here is derived from an EMBL/GenBank/DDBJ whole genome shotgun (WGS) entry which is preliminary data.</text>
</comment>
<name>A0A3N2B9D5_9MICO</name>